<accession>A0A371XGH4</accession>
<gene>
    <name evidence="4" type="ORF">DY251_08455</name>
</gene>
<dbReference type="EMBL" id="QURN01000005">
    <property type="protein sequence ID" value="RFC68283.1"/>
    <property type="molecule type" value="Genomic_DNA"/>
</dbReference>
<dbReference type="Proteomes" id="UP000262379">
    <property type="component" value="Unassembled WGS sequence"/>
</dbReference>
<proteinExistence type="predicted"/>
<evidence type="ECO:0000259" key="2">
    <source>
        <dbReference type="Pfam" id="PF10081"/>
    </source>
</evidence>
<evidence type="ECO:0000259" key="3">
    <source>
        <dbReference type="Pfam" id="PF15420"/>
    </source>
</evidence>
<dbReference type="AlphaFoldDB" id="A0A371XGH4"/>
<comment type="caution">
    <text evidence="4">The sequence shown here is derived from an EMBL/GenBank/DDBJ whole genome shotgun (WGS) entry which is preliminary data.</text>
</comment>
<evidence type="ECO:0000313" key="4">
    <source>
        <dbReference type="EMBL" id="RFC68283.1"/>
    </source>
</evidence>
<evidence type="ECO:0000313" key="5">
    <source>
        <dbReference type="Proteomes" id="UP000262379"/>
    </source>
</evidence>
<organism evidence="4 5">
    <name type="scientific">Mesorhizobium denitrificans</name>
    <dbReference type="NCBI Taxonomy" id="2294114"/>
    <lineage>
        <taxon>Bacteria</taxon>
        <taxon>Pseudomonadati</taxon>
        <taxon>Pseudomonadota</taxon>
        <taxon>Alphaproteobacteria</taxon>
        <taxon>Hyphomicrobiales</taxon>
        <taxon>Phyllobacteriaceae</taxon>
        <taxon>Mesorhizobium</taxon>
    </lineage>
</organism>
<feature type="domain" description="Alpha/beta-hydrolase catalytic" evidence="2">
    <location>
        <begin position="251"/>
        <end position="539"/>
    </location>
</feature>
<keyword evidence="5" id="KW-1185">Reference proteome</keyword>
<feature type="domain" description="Alpha/beta-hydrolase N-terminal" evidence="3">
    <location>
        <begin position="27"/>
        <end position="234"/>
    </location>
</feature>
<dbReference type="RefSeq" id="WP_116623426.1">
    <property type="nucleotide sequence ID" value="NZ_QURN01000005.1"/>
</dbReference>
<dbReference type="Pfam" id="PF10081">
    <property type="entry name" value="Abhydrolase_9"/>
    <property type="match status" value="1"/>
</dbReference>
<sequence>MRILRNLWNSLTAIGLLIGTIFFAFSLTPSLLPRDFVLQGALSGVCLTAGYLLGTILVWLWRYLELPPLPEYVARASLWVAAIASALVATVFLWKFVEWQNITRSLMHMEPVESGRLVEVGLIALGVFVVLLLLGRLIGKLDRGVSGKLGNLMPRRVANLVGLLLVGWIIWAVTDGVLFRVALRAADSSLQRLDALIEPDVARPTSAERTGGPGSIVGWEGLGRMGRAFVASGPSGKDITAFTGKEAKDPIRVYVGLNSADTVQDRAKLALEEMKRTGAFDRSVLVVIAPTGTGWVDPEAMDTLEYLQHGDIASVAVQYSYLLSWLSLLIEPQYGSDTARALFNEVYKYWSALPKEHRPRLYLHGLSLGSLSSDASLDIFDIVGDPIQGALWSGPPFSSRTWKSATAGREAGSPVWLPRFRDGSIIRFYSQSGVAPGDYAQWGPIRIAYLQYASDPVVFFDPFASYREPDWMKPPRGPDVSPALRWFPIVTQLQIGLDMAIATSTPMGFGHVYAPEDYIQPWVDVTQPSGWSAEDIERLKTYFRAKRD</sequence>
<feature type="transmembrane region" description="Helical" evidence="1">
    <location>
        <begin position="7"/>
        <end position="28"/>
    </location>
</feature>
<name>A0A371XGH4_9HYPH</name>
<keyword evidence="1" id="KW-0812">Transmembrane</keyword>
<dbReference type="InterPro" id="IPR027788">
    <property type="entry name" value="Alpha/beta-hydrolase_N_dom"/>
</dbReference>
<evidence type="ECO:0000256" key="1">
    <source>
        <dbReference type="SAM" id="Phobius"/>
    </source>
</evidence>
<feature type="transmembrane region" description="Helical" evidence="1">
    <location>
        <begin position="40"/>
        <end position="64"/>
    </location>
</feature>
<dbReference type="PIRSF" id="PIRSF007542">
    <property type="entry name" value="UCP007542"/>
    <property type="match status" value="1"/>
</dbReference>
<reference evidence="5" key="1">
    <citation type="submission" date="2018-08" db="EMBL/GenBank/DDBJ databases">
        <authorList>
            <person name="Im W.T."/>
        </authorList>
    </citation>
    <scope>NUCLEOTIDE SEQUENCE [LARGE SCALE GENOMIC DNA]</scope>
    <source>
        <strain evidence="5">LA-28</strain>
    </source>
</reference>
<dbReference type="InterPro" id="IPR027787">
    <property type="entry name" value="Alpha/beta-hydrolase_catalytic"/>
</dbReference>
<evidence type="ECO:0008006" key="6">
    <source>
        <dbReference type="Google" id="ProtNLM"/>
    </source>
</evidence>
<keyword evidence="1" id="KW-1133">Transmembrane helix</keyword>
<feature type="transmembrane region" description="Helical" evidence="1">
    <location>
        <begin position="160"/>
        <end position="183"/>
    </location>
</feature>
<keyword evidence="1" id="KW-0472">Membrane</keyword>
<feature type="transmembrane region" description="Helical" evidence="1">
    <location>
        <begin position="117"/>
        <end position="139"/>
    </location>
</feature>
<feature type="transmembrane region" description="Helical" evidence="1">
    <location>
        <begin position="76"/>
        <end position="97"/>
    </location>
</feature>
<dbReference type="Pfam" id="PF15420">
    <property type="entry name" value="Abhydrolase_9_N"/>
    <property type="match status" value="1"/>
</dbReference>
<protein>
    <recommendedName>
        <fullName evidence="6">Alpha/beta-hydrolase family protein</fullName>
    </recommendedName>
</protein>
<dbReference type="InterPro" id="IPR012037">
    <property type="entry name" value="Alpha/beta-hydrolase_fam"/>
</dbReference>